<comment type="catalytic activity">
    <reaction evidence="4">
        <text>Endopeptidase action with P4 Glu or Asp, P1 preferably Glu &gt; Asp, P1' hydrophobic and P2' Ala.</text>
        <dbReference type="EC" id="3.4.24.78"/>
    </reaction>
</comment>
<feature type="region of interest" description="Disordered" evidence="5">
    <location>
        <begin position="1"/>
        <end position="21"/>
    </location>
</feature>
<keyword evidence="7" id="KW-1185">Reference proteome</keyword>
<evidence type="ECO:0000313" key="7">
    <source>
        <dbReference type="Proteomes" id="UP000199659"/>
    </source>
</evidence>
<comment type="function">
    <text evidence="4">Initiates the rapid degradation of small, acid-soluble proteins during spore germination.</text>
</comment>
<sequence>MNWKQSKNSESETSMKGGRTDLALEVRESFTEDNVEIKGVILKKEENEQKDIRVTTVEITDKQGEKVMGKPIGTYITIEAPHLNEKDENFYKPLSEEIAKYVERLAGGLKNKQVLVVGLGNREVTPDALGPDVVDNLFVTRHLINEYGKEFKEKHNMESMSAISPGVMAQTGMETGEIIAGVIHETKPDLVIVIDALAARSVERLNRTVQITDTGISPGAGVGNNRKELNRKNLGVDVIALGVPTVVDAATIVSEHLERLLSRQGFSEKEVECFIQEMNDPSMRNMFVTPKNIDESIKQISYTISEALNQCFFKGIGA</sequence>
<reference evidence="6 7" key="1">
    <citation type="submission" date="2016-10" db="EMBL/GenBank/DDBJ databases">
        <authorList>
            <person name="de Groot N.N."/>
        </authorList>
    </citation>
    <scope>NUCLEOTIDE SEQUENCE [LARGE SCALE GENOMIC DNA]</scope>
    <source>
        <strain evidence="6 7">743A</strain>
    </source>
</reference>
<dbReference type="AlphaFoldDB" id="A0A1I6IPU1"/>
<evidence type="ECO:0000256" key="1">
    <source>
        <dbReference type="ARBA" id="ARBA00022670"/>
    </source>
</evidence>
<dbReference type="EMBL" id="FOYZ01000003">
    <property type="protein sequence ID" value="SFR68738.1"/>
    <property type="molecule type" value="Genomic_DNA"/>
</dbReference>
<dbReference type="NCBIfam" id="TIGR01441">
    <property type="entry name" value="GPR"/>
    <property type="match status" value="1"/>
</dbReference>
<dbReference type="GO" id="GO:0006508">
    <property type="term" value="P:proteolysis"/>
    <property type="evidence" value="ECO:0007669"/>
    <property type="project" value="UniProtKB-UniRule"/>
</dbReference>
<comment type="similarity">
    <text evidence="4">Belongs to the peptidase A25 family.</text>
</comment>
<evidence type="ECO:0000256" key="4">
    <source>
        <dbReference type="HAMAP-Rule" id="MF_00626"/>
    </source>
</evidence>
<feature type="compositionally biased region" description="Polar residues" evidence="5">
    <location>
        <begin position="1"/>
        <end position="14"/>
    </location>
</feature>
<comment type="PTM">
    <text evidence="4">Autoproteolytically processed. The inactive tetrameric zymogen termed p46 autoprocesses to a smaller form termed p41, which is active only during spore germination.</text>
</comment>
<name>A0A1I6IPU1_9FIRM</name>
<dbReference type="InterPro" id="IPR023430">
    <property type="entry name" value="Pept_HybD-like_dom_sf"/>
</dbReference>
<dbReference type="STRING" id="37658.SAMN05661086_01003"/>
<evidence type="ECO:0000313" key="6">
    <source>
        <dbReference type="EMBL" id="SFR68738.1"/>
    </source>
</evidence>
<dbReference type="Gene3D" id="3.40.50.1450">
    <property type="entry name" value="HybD-like"/>
    <property type="match status" value="1"/>
</dbReference>
<dbReference type="HAMAP" id="MF_00626">
    <property type="entry name" value="Germination_prot"/>
    <property type="match status" value="1"/>
</dbReference>
<organism evidence="6 7">
    <name type="scientific">Anaeromicropila populeti</name>
    <dbReference type="NCBI Taxonomy" id="37658"/>
    <lineage>
        <taxon>Bacteria</taxon>
        <taxon>Bacillati</taxon>
        <taxon>Bacillota</taxon>
        <taxon>Clostridia</taxon>
        <taxon>Lachnospirales</taxon>
        <taxon>Lachnospiraceae</taxon>
        <taxon>Anaeromicropila</taxon>
    </lineage>
</organism>
<dbReference type="RefSeq" id="WP_242940458.1">
    <property type="nucleotide sequence ID" value="NZ_FOYZ01000003.1"/>
</dbReference>
<dbReference type="PIRSF" id="PIRSF019549">
    <property type="entry name" value="Peptidase_A25"/>
    <property type="match status" value="1"/>
</dbReference>
<comment type="subunit">
    <text evidence="4">Homotetramer.</text>
</comment>
<protein>
    <recommendedName>
        <fullName evidence="4">Germination protease</fullName>
        <ecNumber evidence="4">3.4.24.78</ecNumber>
    </recommendedName>
    <alternativeName>
        <fullName evidence="4">GPR endopeptidase</fullName>
    </alternativeName>
    <alternativeName>
        <fullName evidence="4">Germination proteinase</fullName>
    </alternativeName>
    <alternativeName>
        <fullName evidence="4">Spore protease</fullName>
    </alternativeName>
</protein>
<evidence type="ECO:0000256" key="2">
    <source>
        <dbReference type="ARBA" id="ARBA00022801"/>
    </source>
</evidence>
<keyword evidence="1 4" id="KW-0645">Protease</keyword>
<keyword evidence="2 4" id="KW-0378">Hydrolase</keyword>
<dbReference type="GO" id="GO:0009847">
    <property type="term" value="P:spore germination"/>
    <property type="evidence" value="ECO:0007669"/>
    <property type="project" value="UniProtKB-UniRule"/>
</dbReference>
<proteinExistence type="inferred from homology"/>
<accession>A0A1I6IPU1</accession>
<evidence type="ECO:0000256" key="5">
    <source>
        <dbReference type="SAM" id="MobiDB-lite"/>
    </source>
</evidence>
<gene>
    <name evidence="4" type="primary">gpr</name>
    <name evidence="6" type="ORF">SAMN05661086_01003</name>
</gene>
<dbReference type="SUPFAM" id="SSF53163">
    <property type="entry name" value="HybD-like"/>
    <property type="match status" value="1"/>
</dbReference>
<dbReference type="Pfam" id="PF03418">
    <property type="entry name" value="Peptidase_A25"/>
    <property type="match status" value="1"/>
</dbReference>
<evidence type="ECO:0000256" key="3">
    <source>
        <dbReference type="ARBA" id="ARBA00023145"/>
    </source>
</evidence>
<feature type="propeptide" id="PRO_5011803518" evidence="4">
    <location>
        <begin position="1"/>
        <end position="21"/>
    </location>
</feature>
<dbReference type="InterPro" id="IPR005080">
    <property type="entry name" value="Peptidase_A25"/>
</dbReference>
<dbReference type="GO" id="GO:0004222">
    <property type="term" value="F:metalloendopeptidase activity"/>
    <property type="evidence" value="ECO:0007669"/>
    <property type="project" value="UniProtKB-UniRule"/>
</dbReference>
<feature type="chain" id="PRO_5023495285" description="Germination protease" evidence="4">
    <location>
        <begin position="22"/>
        <end position="318"/>
    </location>
</feature>
<dbReference type="Proteomes" id="UP000199659">
    <property type="component" value="Unassembled WGS sequence"/>
</dbReference>
<dbReference type="EC" id="3.4.24.78" evidence="4"/>
<keyword evidence="3 4" id="KW-0865">Zymogen</keyword>